<keyword evidence="6 7" id="KW-0472">Membrane</keyword>
<dbReference type="Gene3D" id="1.20.1720.10">
    <property type="entry name" value="Multidrug resistance protein D"/>
    <property type="match status" value="1"/>
</dbReference>
<dbReference type="InterPro" id="IPR005829">
    <property type="entry name" value="Sugar_transporter_CS"/>
</dbReference>
<evidence type="ECO:0000313" key="10">
    <source>
        <dbReference type="Proteomes" id="UP000600449"/>
    </source>
</evidence>
<evidence type="ECO:0000256" key="5">
    <source>
        <dbReference type="ARBA" id="ARBA00022989"/>
    </source>
</evidence>
<feature type="transmembrane region" description="Helical" evidence="7">
    <location>
        <begin position="83"/>
        <end position="101"/>
    </location>
</feature>
<feature type="transmembrane region" description="Helical" evidence="7">
    <location>
        <begin position="107"/>
        <end position="130"/>
    </location>
</feature>
<feature type="transmembrane region" description="Helical" evidence="7">
    <location>
        <begin position="381"/>
        <end position="401"/>
    </location>
</feature>
<feature type="transmembrane region" description="Helical" evidence="7">
    <location>
        <begin position="21"/>
        <end position="40"/>
    </location>
</feature>
<evidence type="ECO:0000256" key="7">
    <source>
        <dbReference type="SAM" id="Phobius"/>
    </source>
</evidence>
<dbReference type="GO" id="GO:0022857">
    <property type="term" value="F:transmembrane transporter activity"/>
    <property type="evidence" value="ECO:0007669"/>
    <property type="project" value="InterPro"/>
</dbReference>
<dbReference type="PROSITE" id="PS50850">
    <property type="entry name" value="MFS"/>
    <property type="match status" value="1"/>
</dbReference>
<dbReference type="PRINTS" id="PR01036">
    <property type="entry name" value="TCRTETB"/>
</dbReference>
<evidence type="ECO:0000256" key="3">
    <source>
        <dbReference type="ARBA" id="ARBA00022475"/>
    </source>
</evidence>
<feature type="transmembrane region" description="Helical" evidence="7">
    <location>
        <begin position="314"/>
        <end position="334"/>
    </location>
</feature>
<feature type="transmembrane region" description="Helical" evidence="7">
    <location>
        <begin position="256"/>
        <end position="279"/>
    </location>
</feature>
<evidence type="ECO:0000313" key="9">
    <source>
        <dbReference type="EMBL" id="GGK20885.1"/>
    </source>
</evidence>
<gene>
    <name evidence="9" type="ORF">GCM10011322_04400</name>
</gene>
<feature type="domain" description="Major facilitator superfamily (MFS) profile" evidence="8">
    <location>
        <begin position="17"/>
        <end position="405"/>
    </location>
</feature>
<dbReference type="AlphaFoldDB" id="A0A917Q471"/>
<evidence type="ECO:0000256" key="2">
    <source>
        <dbReference type="ARBA" id="ARBA00022448"/>
    </source>
</evidence>
<dbReference type="CDD" id="cd17325">
    <property type="entry name" value="MFS_MdtG_SLC18_like"/>
    <property type="match status" value="1"/>
</dbReference>
<dbReference type="Gene3D" id="1.20.1250.20">
    <property type="entry name" value="MFS general substrate transporter like domains"/>
    <property type="match status" value="1"/>
</dbReference>
<sequence>MLQIAPPASRSPLPLKQIGPILALIVLVMAGNGMVVPMMSLYAQQFAVSGTLVGMMITLFGVGRLVANLPAGIASERFGRKPFLCLGPAIIAVGAVGAALAESFEPLLAWRFVQGVGSGVYMTVSATVLVQISRVGERGRIMALYQGGLLFGAGIGPGIGGLLVAGFGFAAPFWAFALVATAAFLVALLAFREPAPHPEESAVPAAGTGAPAPSLRGLLTEPTFLYLSLINFGVFFTRTASQWVTIPLIAAQSFGMPVAVIGGALTLIATANFLMLPMVGSVIDRVGSRVVTIWSTVATAVSLLMIAFAGHVAIFWAAMVLMGVAGAFSGPSVAAALADRMPRGLQGPAMGVQRVVGDAGFVVAPLFVGLIYDATRLGNEGAVWINAILMGSAAALFAFGARREPAPKA</sequence>
<comment type="subcellular location">
    <subcellularLocation>
        <location evidence="1">Cell membrane</location>
        <topology evidence="1">Multi-pass membrane protein</topology>
    </subcellularLocation>
</comment>
<feature type="transmembrane region" description="Helical" evidence="7">
    <location>
        <begin position="142"/>
        <end position="167"/>
    </location>
</feature>
<dbReference type="Pfam" id="PF07690">
    <property type="entry name" value="MFS_1"/>
    <property type="match status" value="1"/>
</dbReference>
<dbReference type="GO" id="GO:0005886">
    <property type="term" value="C:plasma membrane"/>
    <property type="evidence" value="ECO:0007669"/>
    <property type="project" value="UniProtKB-SubCell"/>
</dbReference>
<dbReference type="EMBL" id="BMMF01000001">
    <property type="protein sequence ID" value="GGK20885.1"/>
    <property type="molecule type" value="Genomic_DNA"/>
</dbReference>
<accession>A0A917Q471</accession>
<keyword evidence="5 7" id="KW-1133">Transmembrane helix</keyword>
<feature type="transmembrane region" description="Helical" evidence="7">
    <location>
        <begin position="355"/>
        <end position="375"/>
    </location>
</feature>
<dbReference type="InterPro" id="IPR020846">
    <property type="entry name" value="MFS_dom"/>
</dbReference>
<keyword evidence="4 7" id="KW-0812">Transmembrane</keyword>
<organism evidence="9 10">
    <name type="scientific">Salinarimonas ramus</name>
    <dbReference type="NCBI Taxonomy" id="690164"/>
    <lineage>
        <taxon>Bacteria</taxon>
        <taxon>Pseudomonadati</taxon>
        <taxon>Pseudomonadota</taxon>
        <taxon>Alphaproteobacteria</taxon>
        <taxon>Hyphomicrobiales</taxon>
        <taxon>Salinarimonadaceae</taxon>
        <taxon>Salinarimonas</taxon>
    </lineage>
</organism>
<dbReference type="InterPro" id="IPR036259">
    <property type="entry name" value="MFS_trans_sf"/>
</dbReference>
<keyword evidence="10" id="KW-1185">Reference proteome</keyword>
<protein>
    <submittedName>
        <fullName evidence="9">MFS transporter</fullName>
    </submittedName>
</protein>
<dbReference type="SUPFAM" id="SSF103473">
    <property type="entry name" value="MFS general substrate transporter"/>
    <property type="match status" value="1"/>
</dbReference>
<proteinExistence type="predicted"/>
<dbReference type="InterPro" id="IPR011701">
    <property type="entry name" value="MFS"/>
</dbReference>
<feature type="transmembrane region" description="Helical" evidence="7">
    <location>
        <begin position="291"/>
        <end position="308"/>
    </location>
</feature>
<evidence type="ECO:0000256" key="4">
    <source>
        <dbReference type="ARBA" id="ARBA00022692"/>
    </source>
</evidence>
<dbReference type="PROSITE" id="PS00216">
    <property type="entry name" value="SUGAR_TRANSPORT_1"/>
    <property type="match status" value="1"/>
</dbReference>
<dbReference type="Proteomes" id="UP000600449">
    <property type="component" value="Unassembled WGS sequence"/>
</dbReference>
<comment type="caution">
    <text evidence="9">The sequence shown here is derived from an EMBL/GenBank/DDBJ whole genome shotgun (WGS) entry which is preliminary data.</text>
</comment>
<evidence type="ECO:0000256" key="6">
    <source>
        <dbReference type="ARBA" id="ARBA00023136"/>
    </source>
</evidence>
<evidence type="ECO:0000256" key="1">
    <source>
        <dbReference type="ARBA" id="ARBA00004651"/>
    </source>
</evidence>
<feature type="transmembrane region" description="Helical" evidence="7">
    <location>
        <begin position="224"/>
        <end position="244"/>
    </location>
</feature>
<feature type="transmembrane region" description="Helical" evidence="7">
    <location>
        <begin position="173"/>
        <end position="191"/>
    </location>
</feature>
<name>A0A917Q471_9HYPH</name>
<dbReference type="InterPro" id="IPR050171">
    <property type="entry name" value="MFS_Transporters"/>
</dbReference>
<keyword evidence="3" id="KW-1003">Cell membrane</keyword>
<keyword evidence="2" id="KW-0813">Transport</keyword>
<evidence type="ECO:0000259" key="8">
    <source>
        <dbReference type="PROSITE" id="PS50850"/>
    </source>
</evidence>
<dbReference type="PANTHER" id="PTHR23517">
    <property type="entry name" value="RESISTANCE PROTEIN MDTM, PUTATIVE-RELATED-RELATED"/>
    <property type="match status" value="1"/>
</dbReference>
<feature type="transmembrane region" description="Helical" evidence="7">
    <location>
        <begin position="46"/>
        <end position="71"/>
    </location>
</feature>
<dbReference type="RefSeq" id="WP_188909035.1">
    <property type="nucleotide sequence ID" value="NZ_BMMF01000001.1"/>
</dbReference>
<reference evidence="9 10" key="1">
    <citation type="journal article" date="2014" name="Int. J. Syst. Evol. Microbiol.">
        <title>Complete genome sequence of Corynebacterium casei LMG S-19264T (=DSM 44701T), isolated from a smear-ripened cheese.</title>
        <authorList>
            <consortium name="US DOE Joint Genome Institute (JGI-PGF)"/>
            <person name="Walter F."/>
            <person name="Albersmeier A."/>
            <person name="Kalinowski J."/>
            <person name="Ruckert C."/>
        </authorList>
    </citation>
    <scope>NUCLEOTIDE SEQUENCE [LARGE SCALE GENOMIC DNA]</scope>
    <source>
        <strain evidence="9 10">CGMCC 1.9161</strain>
    </source>
</reference>